<protein>
    <recommendedName>
        <fullName evidence="1">LUD domain-containing protein</fullName>
    </recommendedName>
</protein>
<reference evidence="3" key="1">
    <citation type="submission" date="2018-12" db="EMBL/GenBank/DDBJ databases">
        <title>Tengunoibacter tsumagoiensis gen. nov., sp. nov., Dictyobacter kobayashii sp. nov., D. alpinus sp. nov., and D. joshuensis sp. nov. and description of Dictyobacteraceae fam. nov. within the order Ktedonobacterales isolated from Tengu-no-mugimeshi.</title>
        <authorList>
            <person name="Wang C.M."/>
            <person name="Zheng Y."/>
            <person name="Sakai Y."/>
            <person name="Toyoda A."/>
            <person name="Minakuchi Y."/>
            <person name="Abe K."/>
            <person name="Yokota A."/>
            <person name="Yabe S."/>
        </authorList>
    </citation>
    <scope>NUCLEOTIDE SEQUENCE [LARGE SCALE GENOMIC DNA]</scope>
    <source>
        <strain evidence="3">Uno11</strain>
    </source>
</reference>
<name>A0A402AB94_9CHLR</name>
<organism evidence="2 3">
    <name type="scientific">Dictyobacter kobayashii</name>
    <dbReference type="NCBI Taxonomy" id="2014872"/>
    <lineage>
        <taxon>Bacteria</taxon>
        <taxon>Bacillati</taxon>
        <taxon>Chloroflexota</taxon>
        <taxon>Ktedonobacteria</taxon>
        <taxon>Ktedonobacterales</taxon>
        <taxon>Dictyobacteraceae</taxon>
        <taxon>Dictyobacter</taxon>
    </lineage>
</organism>
<gene>
    <name evidence="2" type="ORF">KDK_00450</name>
</gene>
<evidence type="ECO:0000313" key="3">
    <source>
        <dbReference type="Proteomes" id="UP000287188"/>
    </source>
</evidence>
<comment type="caution">
    <text evidence="2">The sequence shown here is derived from an EMBL/GenBank/DDBJ whole genome shotgun (WGS) entry which is preliminary data.</text>
</comment>
<accession>A0A402AB94</accession>
<dbReference type="EMBL" id="BIFS01000001">
    <property type="protein sequence ID" value="GCE16245.1"/>
    <property type="molecule type" value="Genomic_DNA"/>
</dbReference>
<dbReference type="PANTHER" id="PTHR43682">
    <property type="entry name" value="LACTATE UTILIZATION PROTEIN C"/>
    <property type="match status" value="1"/>
</dbReference>
<dbReference type="InterPro" id="IPR024185">
    <property type="entry name" value="FTHF_cligase-like_sf"/>
</dbReference>
<evidence type="ECO:0000313" key="2">
    <source>
        <dbReference type="EMBL" id="GCE16245.1"/>
    </source>
</evidence>
<proteinExistence type="predicted"/>
<keyword evidence="3" id="KW-1185">Reference proteome</keyword>
<dbReference type="InterPro" id="IPR037171">
    <property type="entry name" value="NagB/RpiA_transferase-like"/>
</dbReference>
<dbReference type="RefSeq" id="WP_161976986.1">
    <property type="nucleotide sequence ID" value="NZ_BIFS01000001.1"/>
</dbReference>
<dbReference type="Proteomes" id="UP000287188">
    <property type="component" value="Unassembled WGS sequence"/>
</dbReference>
<dbReference type="SUPFAM" id="SSF100950">
    <property type="entry name" value="NagB/RpiA/CoA transferase-like"/>
    <property type="match status" value="1"/>
</dbReference>
<dbReference type="InterPro" id="IPR003741">
    <property type="entry name" value="LUD_dom"/>
</dbReference>
<dbReference type="Pfam" id="PF02589">
    <property type="entry name" value="LUD_dom"/>
    <property type="match status" value="1"/>
</dbReference>
<dbReference type="AlphaFoldDB" id="A0A402AB94"/>
<dbReference type="Gene3D" id="3.40.50.10420">
    <property type="entry name" value="NagB/RpiA/CoA transferase-like"/>
    <property type="match status" value="1"/>
</dbReference>
<feature type="domain" description="LUD" evidence="1">
    <location>
        <begin position="81"/>
        <end position="186"/>
    </location>
</feature>
<sequence length="188" mass="20624">MTTTELFTRFQQRITAVGGECYWLENLAQATDVIIAHKAFEGKEHSIVVPPGFIEKPLWGNIGTQLQEKDFIVQEARSPAEVADTPAGLSNAELAIAETGSVMLAENKLEARIVSMLTLTHFVLVKARDLFPMLDDAGTRLQQLTKAGPEQKRYISLVTGPSRTADIERTLTIGVQGPKAICVLFIDD</sequence>
<evidence type="ECO:0000259" key="1">
    <source>
        <dbReference type="Pfam" id="PF02589"/>
    </source>
</evidence>
<dbReference type="PANTHER" id="PTHR43682:SF1">
    <property type="entry name" value="LACTATE UTILIZATION PROTEIN C"/>
    <property type="match status" value="1"/>
</dbReference>